<keyword evidence="3" id="KW-0805">Transcription regulation</keyword>
<comment type="subcellular location">
    <subcellularLocation>
        <location evidence="1">Nucleus</location>
    </subcellularLocation>
</comment>
<feature type="domain" description="Myb-like" evidence="6">
    <location>
        <begin position="18"/>
        <end position="65"/>
    </location>
</feature>
<dbReference type="PROSITE" id="PS50090">
    <property type="entry name" value="MYB_LIKE"/>
    <property type="match status" value="1"/>
</dbReference>
<evidence type="ECO:0000259" key="6">
    <source>
        <dbReference type="PROSITE" id="PS50090"/>
    </source>
</evidence>
<sequence>MAPSPEHVYTMSEAITTWTREEDKEFENAIAEFFKSGEEQEWEKIALRVPTKTIQQVKQHYQLLVEAIEAGLVPLPNYKEQQGTDLETGSVDSSSLFNKELISHMVT</sequence>
<keyword evidence="2" id="KW-0217">Developmental protein</keyword>
<keyword evidence="5" id="KW-0539">Nucleus</keyword>
<gene>
    <name evidence="7" type="ORF">RND71_034566</name>
</gene>
<organism evidence="7 8">
    <name type="scientific">Anisodus tanguticus</name>
    <dbReference type="NCBI Taxonomy" id="243964"/>
    <lineage>
        <taxon>Eukaryota</taxon>
        <taxon>Viridiplantae</taxon>
        <taxon>Streptophyta</taxon>
        <taxon>Embryophyta</taxon>
        <taxon>Tracheophyta</taxon>
        <taxon>Spermatophyta</taxon>
        <taxon>Magnoliopsida</taxon>
        <taxon>eudicotyledons</taxon>
        <taxon>Gunneridae</taxon>
        <taxon>Pentapetalae</taxon>
        <taxon>asterids</taxon>
        <taxon>lamiids</taxon>
        <taxon>Solanales</taxon>
        <taxon>Solanaceae</taxon>
        <taxon>Solanoideae</taxon>
        <taxon>Hyoscyameae</taxon>
        <taxon>Anisodus</taxon>
    </lineage>
</organism>
<protein>
    <recommendedName>
        <fullName evidence="6">Myb-like domain-containing protein</fullName>
    </recommendedName>
</protein>
<dbReference type="AlphaFoldDB" id="A0AAE1RCV6"/>
<evidence type="ECO:0000256" key="5">
    <source>
        <dbReference type="ARBA" id="ARBA00023242"/>
    </source>
</evidence>
<accession>A0AAE1RCV6</accession>
<dbReference type="InterPro" id="IPR001005">
    <property type="entry name" value="SANT/Myb"/>
</dbReference>
<dbReference type="Pfam" id="PF00249">
    <property type="entry name" value="Myb_DNA-binding"/>
    <property type="match status" value="1"/>
</dbReference>
<dbReference type="GO" id="GO:0010597">
    <property type="term" value="P:green leaf volatile biosynthetic process"/>
    <property type="evidence" value="ECO:0007669"/>
    <property type="project" value="UniProtKB-ARBA"/>
</dbReference>
<evidence type="ECO:0000256" key="3">
    <source>
        <dbReference type="ARBA" id="ARBA00023015"/>
    </source>
</evidence>
<dbReference type="GO" id="GO:0009908">
    <property type="term" value="P:flower development"/>
    <property type="evidence" value="ECO:0007669"/>
    <property type="project" value="UniProtKB-ARBA"/>
</dbReference>
<dbReference type="GO" id="GO:0048262">
    <property type="term" value="P:determination of dorsal/ventral asymmetry"/>
    <property type="evidence" value="ECO:0007669"/>
    <property type="project" value="UniProtKB-ARBA"/>
</dbReference>
<comment type="caution">
    <text evidence="7">The sequence shown here is derived from an EMBL/GenBank/DDBJ whole genome shotgun (WGS) entry which is preliminary data.</text>
</comment>
<dbReference type="EMBL" id="JAVYJV010000018">
    <property type="protein sequence ID" value="KAK4348227.1"/>
    <property type="molecule type" value="Genomic_DNA"/>
</dbReference>
<evidence type="ECO:0000256" key="4">
    <source>
        <dbReference type="ARBA" id="ARBA00023163"/>
    </source>
</evidence>
<dbReference type="CDD" id="cd00167">
    <property type="entry name" value="SANT"/>
    <property type="match status" value="1"/>
</dbReference>
<dbReference type="PANTHER" id="PTHR43952">
    <property type="entry name" value="MYB FAMILY TRANSCRIPTION FACTOR-RELATED"/>
    <property type="match status" value="1"/>
</dbReference>
<dbReference type="GO" id="GO:0003700">
    <property type="term" value="F:DNA-binding transcription factor activity"/>
    <property type="evidence" value="ECO:0007669"/>
    <property type="project" value="InterPro"/>
</dbReference>
<proteinExistence type="predicted"/>
<dbReference type="GO" id="GO:0005634">
    <property type="term" value="C:nucleus"/>
    <property type="evidence" value="ECO:0007669"/>
    <property type="project" value="UniProtKB-SubCell"/>
</dbReference>
<dbReference type="InterPro" id="IPR009057">
    <property type="entry name" value="Homeodomain-like_sf"/>
</dbReference>
<dbReference type="FunFam" id="1.10.10.60:FF:000154">
    <property type="entry name" value="Transcription factor SRM1"/>
    <property type="match status" value="1"/>
</dbReference>
<evidence type="ECO:0000256" key="1">
    <source>
        <dbReference type="ARBA" id="ARBA00004123"/>
    </source>
</evidence>
<evidence type="ECO:0000256" key="2">
    <source>
        <dbReference type="ARBA" id="ARBA00022473"/>
    </source>
</evidence>
<keyword evidence="8" id="KW-1185">Reference proteome</keyword>
<dbReference type="PANTHER" id="PTHR43952:SF75">
    <property type="entry name" value="PROTEIN RADIALIS-LIKE 6"/>
    <property type="match status" value="1"/>
</dbReference>
<keyword evidence="4" id="KW-0804">Transcription</keyword>
<dbReference type="SUPFAM" id="SSF46689">
    <property type="entry name" value="Homeodomain-like"/>
    <property type="match status" value="1"/>
</dbReference>
<dbReference type="InterPro" id="IPR044636">
    <property type="entry name" value="RADIALIS-like"/>
</dbReference>
<dbReference type="GO" id="GO:0000976">
    <property type="term" value="F:transcription cis-regulatory region binding"/>
    <property type="evidence" value="ECO:0007669"/>
    <property type="project" value="UniProtKB-ARBA"/>
</dbReference>
<dbReference type="Gene3D" id="1.10.10.60">
    <property type="entry name" value="Homeodomain-like"/>
    <property type="match status" value="1"/>
</dbReference>
<dbReference type="SMART" id="SM00717">
    <property type="entry name" value="SANT"/>
    <property type="match status" value="1"/>
</dbReference>
<evidence type="ECO:0000313" key="7">
    <source>
        <dbReference type="EMBL" id="KAK4348227.1"/>
    </source>
</evidence>
<evidence type="ECO:0000313" key="8">
    <source>
        <dbReference type="Proteomes" id="UP001291623"/>
    </source>
</evidence>
<name>A0AAE1RCV6_9SOLA</name>
<dbReference type="Proteomes" id="UP001291623">
    <property type="component" value="Unassembled WGS sequence"/>
</dbReference>
<reference evidence="7" key="1">
    <citation type="submission" date="2023-12" db="EMBL/GenBank/DDBJ databases">
        <title>Genome assembly of Anisodus tanguticus.</title>
        <authorList>
            <person name="Wang Y.-J."/>
        </authorList>
    </citation>
    <scope>NUCLEOTIDE SEQUENCE</scope>
    <source>
        <strain evidence="7">KB-2021</strain>
        <tissue evidence="7">Leaf</tissue>
    </source>
</reference>